<evidence type="ECO:0000313" key="4">
    <source>
        <dbReference type="Proteomes" id="UP001054811"/>
    </source>
</evidence>
<gene>
    <name evidence="3" type="ORF">L2X98_33615</name>
</gene>
<keyword evidence="2" id="KW-0472">Membrane</keyword>
<evidence type="ECO:0000313" key="3">
    <source>
        <dbReference type="EMBL" id="UUT35182.1"/>
    </source>
</evidence>
<organism evidence="3 4">
    <name type="scientific">Microbacterium elymi</name>
    <dbReference type="NCBI Taxonomy" id="2909587"/>
    <lineage>
        <taxon>Bacteria</taxon>
        <taxon>Bacillati</taxon>
        <taxon>Actinomycetota</taxon>
        <taxon>Actinomycetes</taxon>
        <taxon>Micrococcales</taxon>
        <taxon>Microbacteriaceae</taxon>
        <taxon>Microbacterium</taxon>
    </lineage>
</organism>
<dbReference type="Proteomes" id="UP001054811">
    <property type="component" value="Chromosome"/>
</dbReference>
<feature type="compositionally biased region" description="Low complexity" evidence="1">
    <location>
        <begin position="1"/>
        <end position="12"/>
    </location>
</feature>
<protein>
    <submittedName>
        <fullName evidence="3">Uncharacterized protein</fullName>
    </submittedName>
</protein>
<evidence type="ECO:0000256" key="1">
    <source>
        <dbReference type="SAM" id="MobiDB-lite"/>
    </source>
</evidence>
<feature type="transmembrane region" description="Helical" evidence="2">
    <location>
        <begin position="35"/>
        <end position="60"/>
    </location>
</feature>
<keyword evidence="2" id="KW-0812">Transmembrane</keyword>
<feature type="region of interest" description="Disordered" evidence="1">
    <location>
        <begin position="1"/>
        <end position="27"/>
    </location>
</feature>
<accession>A0ABY5NJ30</accession>
<dbReference type="RefSeq" id="WP_259611735.1">
    <property type="nucleotide sequence ID" value="NZ_CP091139.2"/>
</dbReference>
<evidence type="ECO:0000256" key="2">
    <source>
        <dbReference type="SAM" id="Phobius"/>
    </source>
</evidence>
<name>A0ABY5NJ30_9MICO</name>
<dbReference type="EMBL" id="CP091139">
    <property type="protein sequence ID" value="UUT35182.1"/>
    <property type="molecule type" value="Genomic_DNA"/>
</dbReference>
<keyword evidence="4" id="KW-1185">Reference proteome</keyword>
<reference evidence="3" key="1">
    <citation type="submission" date="2022-01" db="EMBL/GenBank/DDBJ databases">
        <title>Microbacterium eymi and Microbacterium rhizovicinus sp. nov., isolated from the rhizospheric soil of Elymus tsukushiensis, a plant native to the Dokdo Islands, Republic of Korea.</title>
        <authorList>
            <person name="Hwang Y.J."/>
        </authorList>
    </citation>
    <scope>NUCLEOTIDE SEQUENCE</scope>
    <source>
        <strain evidence="3">KUDC0405</strain>
    </source>
</reference>
<proteinExistence type="predicted"/>
<feature type="compositionally biased region" description="Low complexity" evidence="1">
    <location>
        <begin position="155"/>
        <end position="200"/>
    </location>
</feature>
<keyword evidence="2" id="KW-1133">Transmembrane helix</keyword>
<sequence length="233" mass="23790">MRSRHTPTSCRPRSTRPPTPACTRRRRSDVAPKQLINLLGLLVVLAVVVIGVVAVALPLYSQSVTTDGQTAQVTQTNQGYDIQVQALQAAKKNLPQTQQEVAQLRRQITAQGRLDDAFEIAITAAAATKSTITQMTAADTESFAPRTTVGEDGKAAAPTPAPAATSSTDAAASGSSATDAATTDAAAAGGAATPAPAPAADPRKPGAVHDHRHRAVSGCGGEVPGRACARGRG</sequence>
<feature type="region of interest" description="Disordered" evidence="1">
    <location>
        <begin position="138"/>
        <end position="233"/>
    </location>
</feature>